<feature type="region of interest" description="Disordered" evidence="1">
    <location>
        <begin position="167"/>
        <end position="220"/>
    </location>
</feature>
<proteinExistence type="predicted"/>
<reference evidence="2 3" key="1">
    <citation type="submission" date="2024-07" db="EMBL/GenBank/DDBJ databases">
        <title>Section-level genome sequencing and comparative genomics of Aspergillus sections Usti and Cavernicolus.</title>
        <authorList>
            <consortium name="Lawrence Berkeley National Laboratory"/>
            <person name="Nybo J.L."/>
            <person name="Vesth T.C."/>
            <person name="Theobald S."/>
            <person name="Frisvad J.C."/>
            <person name="Larsen T.O."/>
            <person name="Kjaerboelling I."/>
            <person name="Rothschild-Mancinelli K."/>
            <person name="Lyhne E.K."/>
            <person name="Kogle M.E."/>
            <person name="Barry K."/>
            <person name="Clum A."/>
            <person name="Na H."/>
            <person name="Ledsgaard L."/>
            <person name="Lin J."/>
            <person name="Lipzen A."/>
            <person name="Kuo A."/>
            <person name="Riley R."/>
            <person name="Mondo S."/>
            <person name="Labutti K."/>
            <person name="Haridas S."/>
            <person name="Pangalinan J."/>
            <person name="Salamov A.A."/>
            <person name="Simmons B.A."/>
            <person name="Magnuson J.K."/>
            <person name="Chen J."/>
            <person name="Drula E."/>
            <person name="Henrissat B."/>
            <person name="Wiebenga A."/>
            <person name="Lubbers R.J."/>
            <person name="Gomes A.C."/>
            <person name="Macurrencykelacurrency M.R."/>
            <person name="Stajich J."/>
            <person name="Grigoriev I.V."/>
            <person name="Mortensen U.H."/>
            <person name="De Vries R.P."/>
            <person name="Baker S.E."/>
            <person name="Andersen M.R."/>
        </authorList>
    </citation>
    <scope>NUCLEOTIDE SEQUENCE [LARGE SCALE GENOMIC DNA]</scope>
    <source>
        <strain evidence="2 3">CBS 449.75</strain>
    </source>
</reference>
<feature type="compositionally biased region" description="Low complexity" evidence="1">
    <location>
        <begin position="47"/>
        <end position="60"/>
    </location>
</feature>
<evidence type="ECO:0000256" key="1">
    <source>
        <dbReference type="SAM" id="MobiDB-lite"/>
    </source>
</evidence>
<feature type="compositionally biased region" description="Low complexity" evidence="1">
    <location>
        <begin position="172"/>
        <end position="208"/>
    </location>
</feature>
<dbReference type="RefSeq" id="XP_070882075.1">
    <property type="nucleotide sequence ID" value="XM_071033785.1"/>
</dbReference>
<sequence length="387" mass="42740">MAIATEISDLLPLYLSGKIALRDALTFATATATPPSTKELLSTLLKESKSLPRTTDTDPTSPTPDRPSPAQERLLDFARGVHEILRRRRQGSEIGYGIELDADEGSFAGNNTEEEQEEEYELVKCVIVSSFPVASTTSLSLSLDGGEPSIFGNEHGYEPGYGYEERTHLEQRTSPPFDSFDSSDFASGSAPAPAPSPTRTTSQTQTQTQRRRRRSSAKQGTQKPFYNLISFLAFLTKERLLVSAGTGERIALEMARDTLSHLHPHIPLPLHVYGHAHSQKPEEEEEGGEKRWFGVGEASVTAVALWMIIMGEELFARIESYYHDNYCSSGSGQNKNKTTSEGSDGGCRWRAEWETWTSRLQFLSLCEDLGVSAREQAAEAAAVMRRV</sequence>
<dbReference type="GeneID" id="98148857"/>
<dbReference type="Proteomes" id="UP001610432">
    <property type="component" value="Unassembled WGS sequence"/>
</dbReference>
<protein>
    <submittedName>
        <fullName evidence="2">Uncharacterized protein</fullName>
    </submittedName>
</protein>
<evidence type="ECO:0000313" key="2">
    <source>
        <dbReference type="EMBL" id="KAL2863096.1"/>
    </source>
</evidence>
<dbReference type="EMBL" id="JBFXLQ010000057">
    <property type="protein sequence ID" value="KAL2863096.1"/>
    <property type="molecule type" value="Genomic_DNA"/>
</dbReference>
<gene>
    <name evidence="2" type="ORF">BJX67DRAFT_385072</name>
</gene>
<name>A0ABR4LF72_9EURO</name>
<dbReference type="Pfam" id="PF12311">
    <property type="entry name" value="DUF3632"/>
    <property type="match status" value="1"/>
</dbReference>
<dbReference type="InterPro" id="IPR022085">
    <property type="entry name" value="OpdG"/>
</dbReference>
<feature type="region of interest" description="Disordered" evidence="1">
    <location>
        <begin position="47"/>
        <end position="70"/>
    </location>
</feature>
<keyword evidence="3" id="KW-1185">Reference proteome</keyword>
<organism evidence="2 3">
    <name type="scientific">Aspergillus lucknowensis</name>
    <dbReference type="NCBI Taxonomy" id="176173"/>
    <lineage>
        <taxon>Eukaryota</taxon>
        <taxon>Fungi</taxon>
        <taxon>Dikarya</taxon>
        <taxon>Ascomycota</taxon>
        <taxon>Pezizomycotina</taxon>
        <taxon>Eurotiomycetes</taxon>
        <taxon>Eurotiomycetidae</taxon>
        <taxon>Eurotiales</taxon>
        <taxon>Aspergillaceae</taxon>
        <taxon>Aspergillus</taxon>
        <taxon>Aspergillus subgen. Nidulantes</taxon>
    </lineage>
</organism>
<evidence type="ECO:0000313" key="3">
    <source>
        <dbReference type="Proteomes" id="UP001610432"/>
    </source>
</evidence>
<accession>A0ABR4LF72</accession>
<comment type="caution">
    <text evidence="2">The sequence shown here is derived from an EMBL/GenBank/DDBJ whole genome shotgun (WGS) entry which is preliminary data.</text>
</comment>